<evidence type="ECO:0000313" key="1">
    <source>
        <dbReference type="EMBL" id="PTB38419.1"/>
    </source>
</evidence>
<reference evidence="1 2" key="1">
    <citation type="submission" date="2016-07" db="EMBL/GenBank/DDBJ databases">
        <title>Multiple horizontal gene transfer events from other fungi enriched the ability of initially mycotrophic Trichoderma (Ascomycota) to feed on dead plant biomass.</title>
        <authorList>
            <consortium name="DOE Joint Genome Institute"/>
            <person name="Aerts A."/>
            <person name="Atanasova L."/>
            <person name="Chenthamara K."/>
            <person name="Zhang J."/>
            <person name="Grujic M."/>
            <person name="Henrissat B."/>
            <person name="Kuo A."/>
            <person name="Salamov A."/>
            <person name="Lipzen A."/>
            <person name="Labutti K."/>
            <person name="Barry K."/>
            <person name="Miao Y."/>
            <person name="Rahimi M.J."/>
            <person name="Shen Q."/>
            <person name="Grigoriev I.V."/>
            <person name="Kubicek C.P."/>
            <person name="Druzhinina I.S."/>
        </authorList>
    </citation>
    <scope>NUCLEOTIDE SEQUENCE [LARGE SCALE GENOMIC DNA]</scope>
    <source>
        <strain evidence="1 2">CBS 433.97</strain>
    </source>
</reference>
<gene>
    <name evidence="1" type="ORF">M441DRAFT_147368</name>
</gene>
<keyword evidence="2" id="KW-1185">Reference proteome</keyword>
<dbReference type="EMBL" id="KZ679266">
    <property type="protein sequence ID" value="PTB38419.1"/>
    <property type="molecule type" value="Genomic_DNA"/>
</dbReference>
<sequence>MPRSKSSKFLRSSATNPLPVIAPSGTRDIQSKIIALKNERQNLIDTPLLATPEKIRAFHVSLIDAIFSLVGADSSKYQNCFRHCIKLCKATDTYKATSWGSWTGLNSFMKVMEKADRRTRYSNLLHCPAAPDLMVAIAIEKVVLHTQNMQGRNRISDFLRDFDCYNKATSAIYYHQKGNRENILTLDQPWDLTAPVHRPPTRLADKSELTTSSVTSKDRMVVSRGNATRNATGLVENPTSIKIESSPEYEAESSAEHQATAHAIQEAGLRAALQPGPLRGCEGPVPISMPMQEPSTTGEYCVQVSRAETMERLQPLFDRLNHEDWTGRIEDDFMRILTAKSIKVITAEAKGMLRLWASRVRNEVVLSWLEQAQEDLTVFQWIERHTEPPSAMWRSDQSVRAIIHDLDEMIAAVSEPILRDQLWATVSALRGIVAGYS</sequence>
<name>A0A2T3Z0S0_TRIA4</name>
<dbReference type="AlphaFoldDB" id="A0A2T3Z0S0"/>
<dbReference type="Proteomes" id="UP000240493">
    <property type="component" value="Unassembled WGS sequence"/>
</dbReference>
<dbReference type="OrthoDB" id="4899261at2759"/>
<proteinExistence type="predicted"/>
<protein>
    <submittedName>
        <fullName evidence="1">Uncharacterized protein</fullName>
    </submittedName>
</protein>
<accession>A0A2T3Z0S0</accession>
<organism evidence="1 2">
    <name type="scientific">Trichoderma asperellum (strain ATCC 204424 / CBS 433.97 / NBRC 101777)</name>
    <dbReference type="NCBI Taxonomy" id="1042311"/>
    <lineage>
        <taxon>Eukaryota</taxon>
        <taxon>Fungi</taxon>
        <taxon>Dikarya</taxon>
        <taxon>Ascomycota</taxon>
        <taxon>Pezizomycotina</taxon>
        <taxon>Sordariomycetes</taxon>
        <taxon>Hypocreomycetidae</taxon>
        <taxon>Hypocreales</taxon>
        <taxon>Hypocreaceae</taxon>
        <taxon>Trichoderma</taxon>
    </lineage>
</organism>
<evidence type="ECO:0000313" key="2">
    <source>
        <dbReference type="Proteomes" id="UP000240493"/>
    </source>
</evidence>